<keyword evidence="1" id="KW-0237">DNA synthesis</keyword>
<feature type="region of interest" description="Disordered" evidence="10">
    <location>
        <begin position="813"/>
        <end position="838"/>
    </location>
</feature>
<keyword evidence="6 9" id="KW-0863">Zinc-finger</keyword>
<dbReference type="PANTHER" id="PTHR11276:SF28">
    <property type="entry name" value="DNA POLYMERASE LAMBDA"/>
    <property type="match status" value="1"/>
</dbReference>
<evidence type="ECO:0000256" key="4">
    <source>
        <dbReference type="ARBA" id="ARBA00022705"/>
    </source>
</evidence>
<feature type="domain" description="GRF-type" evidence="11">
    <location>
        <begin position="339"/>
        <end position="383"/>
    </location>
</feature>
<evidence type="ECO:0000256" key="2">
    <source>
        <dbReference type="ARBA" id="ARBA00022679"/>
    </source>
</evidence>
<evidence type="ECO:0000256" key="1">
    <source>
        <dbReference type="ARBA" id="ARBA00022634"/>
    </source>
</evidence>
<evidence type="ECO:0000256" key="8">
    <source>
        <dbReference type="PIRSR" id="PIRSR622312-50"/>
    </source>
</evidence>
<dbReference type="GO" id="GO:0003677">
    <property type="term" value="F:DNA binding"/>
    <property type="evidence" value="ECO:0007669"/>
    <property type="project" value="InterPro"/>
</dbReference>
<evidence type="ECO:0000313" key="12">
    <source>
        <dbReference type="EMBL" id="GMH64692.1"/>
    </source>
</evidence>
<dbReference type="OrthoDB" id="205514at2759"/>
<dbReference type="PRINTS" id="PR00870">
    <property type="entry name" value="DNAPOLXBETA"/>
</dbReference>
<dbReference type="AlphaFoldDB" id="A0A9W7A2J3"/>
<keyword evidence="3" id="KW-0548">Nucleotidyltransferase</keyword>
<dbReference type="PROSITE" id="PS51999">
    <property type="entry name" value="ZF_GRF"/>
    <property type="match status" value="2"/>
</dbReference>
<evidence type="ECO:0000256" key="7">
    <source>
        <dbReference type="ARBA" id="ARBA00022833"/>
    </source>
</evidence>
<dbReference type="InterPro" id="IPR043519">
    <property type="entry name" value="NT_sf"/>
</dbReference>
<keyword evidence="5" id="KW-0479">Metal-binding</keyword>
<dbReference type="InterPro" id="IPR022312">
    <property type="entry name" value="DNA_pol_X"/>
</dbReference>
<dbReference type="Gene3D" id="1.10.150.110">
    <property type="entry name" value="DNA polymerase beta, N-terminal domain-like"/>
    <property type="match status" value="1"/>
</dbReference>
<sequence length="860" mass="96392">MVRISTAGTQADPVVHLYGKGLNLDSYVSVDGHHVFSSIGAGEDGWKGPVVWGLRGRLRIEVQNGVGVEGVLMQTVLDGSRVVDRMATATHIVVDQCLTKERVVEKLGFDSFEKLRTHLESNELGVITPQWVTALAKSSEPTLPSIDNFQWPGLIVQKERKKKRPADWIPKKREKTADFLNFSGPTEISAASIDNPMITKIITQRAKAAGKDGSNGGERTTIGAIQADEGGIIIKRCINLGVLKPLDPERRVYPAKQMKPPLCDCDDPRPAILSSCKRIESSHFGRTFFKCGLANVSLQCNFIQWIDEAKTTAPSRVKQASPQRTPKNRPIITTGIPRCRCDKPAQRRECKSNKNGNQGRHYYCCCLTGKLNKCQFFVWADDLQRQVDAMVQDKTGLPPRVPTPEKIANFLNELSKAHSEGANNVTDKWRTYTYKKSSQIVQNFHLPLEKDNEENFQVLDAHRGIGEKTMQKIREFAATGQSSRLKAFEKDKTRQAISVISKVWGLGAKTAKILVSQGIQTIEDLRRESREGRINLTAQQVIGLRVYEDLLKPIDRADITKIGDAVRKAVNELCPGTDLDIMGSYRRGAQSGHDVDCLITNAKYIDSTPLNLIEKLVIKLEKDGFMTDHLSMPSREKKFGDQYDSMRWYKGEIEDKLDSQEHTLTKGVERLPEINKNRDKQSYMGVCQLNGVHKRIDIKFYPRRQLPFAQLYFTGNAYFNRSMRLYAKTVGYSLSDSGLFETMRKRIDGQNYVVSQGATLAAETEEDVFKLMGLVYVAPEDRNAYDAVATAKLDGLDVEDKGVDRELSQDVRELDGDLGGSPSFWAEEGREGKAGGSDCGSDFGDFWLENEEYQYDNPEP</sequence>
<evidence type="ECO:0000256" key="5">
    <source>
        <dbReference type="ARBA" id="ARBA00022723"/>
    </source>
</evidence>
<evidence type="ECO:0000259" key="11">
    <source>
        <dbReference type="PROSITE" id="PS51999"/>
    </source>
</evidence>
<evidence type="ECO:0000256" key="9">
    <source>
        <dbReference type="PROSITE-ProRule" id="PRU01343"/>
    </source>
</evidence>
<feature type="active site" description="Nucleophile; Schiff-base intermediate with DNA; for 5'-dRP lyase activity" evidence="8">
    <location>
        <position position="472"/>
    </location>
</feature>
<dbReference type="CDD" id="cd00141">
    <property type="entry name" value="NT_POLXc"/>
    <property type="match status" value="1"/>
</dbReference>
<dbReference type="GO" id="GO:0008270">
    <property type="term" value="F:zinc ion binding"/>
    <property type="evidence" value="ECO:0007669"/>
    <property type="project" value="UniProtKB-KW"/>
</dbReference>
<keyword evidence="7" id="KW-0862">Zinc</keyword>
<keyword evidence="4" id="KW-0235">DNA replication</keyword>
<dbReference type="PRINTS" id="PR00869">
    <property type="entry name" value="DNAPOLX"/>
</dbReference>
<dbReference type="EMBL" id="BRXZ01006680">
    <property type="protein sequence ID" value="GMH64692.1"/>
    <property type="molecule type" value="Genomic_DNA"/>
</dbReference>
<dbReference type="SUPFAM" id="SSF81585">
    <property type="entry name" value="PsbU/PolX domain-like"/>
    <property type="match status" value="1"/>
</dbReference>
<dbReference type="GO" id="GO:0006303">
    <property type="term" value="P:double-strand break repair via nonhomologous end joining"/>
    <property type="evidence" value="ECO:0007669"/>
    <property type="project" value="TreeGrafter"/>
</dbReference>
<dbReference type="SUPFAM" id="SSF81301">
    <property type="entry name" value="Nucleotidyltransferase"/>
    <property type="match status" value="1"/>
</dbReference>
<dbReference type="Gene3D" id="1.10.150.20">
    <property type="entry name" value="5' to 3' exonuclease, C-terminal subdomain"/>
    <property type="match status" value="1"/>
</dbReference>
<dbReference type="SUPFAM" id="SSF47802">
    <property type="entry name" value="DNA polymerase beta, N-terminal domain-like"/>
    <property type="match status" value="1"/>
</dbReference>
<dbReference type="Pfam" id="PF14792">
    <property type="entry name" value="DNA_pol_B_palm"/>
    <property type="match status" value="1"/>
</dbReference>
<dbReference type="InterPro" id="IPR029398">
    <property type="entry name" value="PolB_thumb"/>
</dbReference>
<comment type="caution">
    <text evidence="12">The sequence shown here is derived from an EMBL/GenBank/DDBJ whole genome shotgun (WGS) entry which is preliminary data.</text>
</comment>
<keyword evidence="13" id="KW-1185">Reference proteome</keyword>
<protein>
    <recommendedName>
        <fullName evidence="11">GRF-type domain-containing protein</fullName>
    </recommendedName>
</protein>
<proteinExistence type="predicted"/>
<dbReference type="InterPro" id="IPR028207">
    <property type="entry name" value="DNA_pol_B_palm_palm"/>
</dbReference>
<dbReference type="InterPro" id="IPR002054">
    <property type="entry name" value="DNA-dir_DNA_pol_X"/>
</dbReference>
<dbReference type="InterPro" id="IPR018944">
    <property type="entry name" value="DNA_pol_lambd_fingers_domain"/>
</dbReference>
<accession>A0A9W7A2J3</accession>
<dbReference type="GO" id="GO:0005634">
    <property type="term" value="C:nucleus"/>
    <property type="evidence" value="ECO:0007669"/>
    <property type="project" value="TreeGrafter"/>
</dbReference>
<evidence type="ECO:0000256" key="10">
    <source>
        <dbReference type="SAM" id="MobiDB-lite"/>
    </source>
</evidence>
<dbReference type="Gene3D" id="3.30.460.10">
    <property type="entry name" value="Beta Polymerase, domain 2"/>
    <property type="match status" value="1"/>
</dbReference>
<reference evidence="12" key="1">
    <citation type="submission" date="2022-07" db="EMBL/GenBank/DDBJ databases">
        <title>Genome analysis of Parmales, a sister group of diatoms, reveals the evolutionary specialization of diatoms from phago-mixotrophs to photoautotrophs.</title>
        <authorList>
            <person name="Ban H."/>
            <person name="Sato S."/>
            <person name="Yoshikawa S."/>
            <person name="Kazumasa Y."/>
            <person name="Nakamura Y."/>
            <person name="Ichinomiya M."/>
            <person name="Saitoh K."/>
            <person name="Sato N."/>
            <person name="Blanc-Mathieu R."/>
            <person name="Endo H."/>
            <person name="Kuwata A."/>
            <person name="Ogata H."/>
        </authorList>
    </citation>
    <scope>NUCLEOTIDE SEQUENCE</scope>
</reference>
<dbReference type="InterPro" id="IPR002008">
    <property type="entry name" value="DNA_pol_X_beta-like"/>
</dbReference>
<dbReference type="Pfam" id="PF14791">
    <property type="entry name" value="DNA_pol_B_thumb"/>
    <property type="match status" value="1"/>
</dbReference>
<keyword evidence="2" id="KW-0808">Transferase</keyword>
<feature type="domain" description="GRF-type" evidence="11">
    <location>
        <begin position="263"/>
        <end position="309"/>
    </location>
</feature>
<evidence type="ECO:0000256" key="3">
    <source>
        <dbReference type="ARBA" id="ARBA00022695"/>
    </source>
</evidence>
<dbReference type="InterPro" id="IPR037160">
    <property type="entry name" value="DNA_Pol_thumb_sf"/>
</dbReference>
<dbReference type="InterPro" id="IPR010666">
    <property type="entry name" value="Znf_GRF"/>
</dbReference>
<gene>
    <name evidence="12" type="ORF">TrRE_jg4866</name>
</gene>
<evidence type="ECO:0000313" key="13">
    <source>
        <dbReference type="Proteomes" id="UP001165082"/>
    </source>
</evidence>
<dbReference type="Gene3D" id="3.30.210.10">
    <property type="entry name" value="DNA polymerase, thumb domain"/>
    <property type="match status" value="1"/>
</dbReference>
<dbReference type="InterPro" id="IPR027421">
    <property type="entry name" value="DNA_pol_lamdba_lyase_dom_sf"/>
</dbReference>
<dbReference type="GO" id="GO:0003887">
    <property type="term" value="F:DNA-directed DNA polymerase activity"/>
    <property type="evidence" value="ECO:0007669"/>
    <property type="project" value="InterPro"/>
</dbReference>
<evidence type="ECO:0000256" key="6">
    <source>
        <dbReference type="ARBA" id="ARBA00022771"/>
    </source>
</evidence>
<name>A0A9W7A2J3_9STRA</name>
<dbReference type="Pfam" id="PF10391">
    <property type="entry name" value="DNA_pol_lambd_f"/>
    <property type="match status" value="1"/>
</dbReference>
<dbReference type="SMART" id="SM00483">
    <property type="entry name" value="POLXc"/>
    <property type="match status" value="1"/>
</dbReference>
<dbReference type="Proteomes" id="UP001165082">
    <property type="component" value="Unassembled WGS sequence"/>
</dbReference>
<dbReference type="PANTHER" id="PTHR11276">
    <property type="entry name" value="DNA POLYMERASE TYPE-X FAMILY MEMBER"/>
    <property type="match status" value="1"/>
</dbReference>
<organism evidence="12 13">
    <name type="scientific">Triparma retinervis</name>
    <dbReference type="NCBI Taxonomy" id="2557542"/>
    <lineage>
        <taxon>Eukaryota</taxon>
        <taxon>Sar</taxon>
        <taxon>Stramenopiles</taxon>
        <taxon>Ochrophyta</taxon>
        <taxon>Bolidophyceae</taxon>
        <taxon>Parmales</taxon>
        <taxon>Triparmaceae</taxon>
        <taxon>Triparma</taxon>
    </lineage>
</organism>